<dbReference type="PROSITE" id="PS50249">
    <property type="entry name" value="MPN"/>
    <property type="match status" value="1"/>
</dbReference>
<dbReference type="InterPro" id="IPR025657">
    <property type="entry name" value="RadC_JAB"/>
</dbReference>
<keyword evidence="1" id="KW-0645">Protease</keyword>
<evidence type="ECO:0000256" key="2">
    <source>
        <dbReference type="ARBA" id="ARBA00022723"/>
    </source>
</evidence>
<evidence type="ECO:0000256" key="3">
    <source>
        <dbReference type="ARBA" id="ARBA00022801"/>
    </source>
</evidence>
<evidence type="ECO:0000313" key="8">
    <source>
        <dbReference type="EMBL" id="MBV7256025.1"/>
    </source>
</evidence>
<keyword evidence="2" id="KW-0479">Metal-binding</keyword>
<dbReference type="NCBIfam" id="TIGR00608">
    <property type="entry name" value="radc"/>
    <property type="match status" value="1"/>
</dbReference>
<keyword evidence="9" id="KW-1185">Reference proteome</keyword>
<dbReference type="Pfam" id="PF04002">
    <property type="entry name" value="RadC"/>
    <property type="match status" value="1"/>
</dbReference>
<keyword evidence="3" id="KW-0378">Hydrolase</keyword>
<evidence type="ECO:0000313" key="9">
    <source>
        <dbReference type="Proteomes" id="UP000722336"/>
    </source>
</evidence>
<dbReference type="InterPro" id="IPR037518">
    <property type="entry name" value="MPN"/>
</dbReference>
<sequence>MLTGGGDGFHDYELLEYVLALAKPRQDTRTLAKLLIDRFQTFGGVVSADPDDLKLVDGVGDSVVATLKFLQTASVRLLKGRIAKRPVLGNWQAVEDYLHAQMAHNPREEFRVLALDGRNVLIRDQKMTEGTVNETSVHVREVIKLALDLGATSIILVHNHPSGDSKPSRDDIALTGQISDICRALGIGLHDHIIVAKGGSSSFKTLGLL</sequence>
<proteinExistence type="inferred from homology"/>
<comment type="caution">
    <text evidence="8">The sequence shown here is derived from an EMBL/GenBank/DDBJ whole genome shotgun (WGS) entry which is preliminary data.</text>
</comment>
<gene>
    <name evidence="8" type="primary">radC</name>
    <name evidence="8" type="ORF">KCG44_04415</name>
</gene>
<dbReference type="NCBIfam" id="NF000642">
    <property type="entry name" value="PRK00024.1"/>
    <property type="match status" value="1"/>
</dbReference>
<dbReference type="InterPro" id="IPR001405">
    <property type="entry name" value="UPF0758"/>
</dbReference>
<keyword evidence="5" id="KW-0482">Metalloprotease</keyword>
<name>A0ABS6SC87_9SPHN</name>
<evidence type="ECO:0000256" key="5">
    <source>
        <dbReference type="ARBA" id="ARBA00023049"/>
    </source>
</evidence>
<evidence type="ECO:0000256" key="6">
    <source>
        <dbReference type="RuleBase" id="RU003797"/>
    </source>
</evidence>
<reference evidence="8 9" key="1">
    <citation type="submission" date="2021-04" db="EMBL/GenBank/DDBJ databases">
        <authorList>
            <person name="Pira H."/>
            <person name="Risdian C."/>
            <person name="Wink J."/>
        </authorList>
    </citation>
    <scope>NUCLEOTIDE SEQUENCE [LARGE SCALE GENOMIC DNA]</scope>
    <source>
        <strain evidence="8 9">WHA3</strain>
    </source>
</reference>
<keyword evidence="4" id="KW-0862">Zinc</keyword>
<organism evidence="8 9">
    <name type="scientific">Pacificimonas pallii</name>
    <dbReference type="NCBI Taxonomy" id="2827236"/>
    <lineage>
        <taxon>Bacteria</taxon>
        <taxon>Pseudomonadati</taxon>
        <taxon>Pseudomonadota</taxon>
        <taxon>Alphaproteobacteria</taxon>
        <taxon>Sphingomonadales</taxon>
        <taxon>Sphingosinicellaceae</taxon>
        <taxon>Pacificimonas</taxon>
    </lineage>
</organism>
<dbReference type="PROSITE" id="PS01302">
    <property type="entry name" value="UPF0758"/>
    <property type="match status" value="1"/>
</dbReference>
<protein>
    <submittedName>
        <fullName evidence="8">DNA repair protein RadC</fullName>
    </submittedName>
</protein>
<comment type="similarity">
    <text evidence="6">Belongs to the UPF0758 family.</text>
</comment>
<dbReference type="CDD" id="cd08071">
    <property type="entry name" value="MPN_DUF2466"/>
    <property type="match status" value="1"/>
</dbReference>
<feature type="domain" description="MPN" evidence="7">
    <location>
        <begin position="87"/>
        <end position="209"/>
    </location>
</feature>
<dbReference type="InterPro" id="IPR020891">
    <property type="entry name" value="UPF0758_CS"/>
</dbReference>
<dbReference type="PANTHER" id="PTHR30471">
    <property type="entry name" value="DNA REPAIR PROTEIN RADC"/>
    <property type="match status" value="1"/>
</dbReference>
<evidence type="ECO:0000256" key="1">
    <source>
        <dbReference type="ARBA" id="ARBA00022670"/>
    </source>
</evidence>
<evidence type="ECO:0000259" key="7">
    <source>
        <dbReference type="PROSITE" id="PS50249"/>
    </source>
</evidence>
<dbReference type="EMBL" id="JAGSPA010000001">
    <property type="protein sequence ID" value="MBV7256025.1"/>
    <property type="molecule type" value="Genomic_DNA"/>
</dbReference>
<accession>A0ABS6SC87</accession>
<dbReference type="PANTHER" id="PTHR30471:SF3">
    <property type="entry name" value="UPF0758 PROTEIN YEES-RELATED"/>
    <property type="match status" value="1"/>
</dbReference>
<evidence type="ECO:0000256" key="4">
    <source>
        <dbReference type="ARBA" id="ARBA00022833"/>
    </source>
</evidence>
<dbReference type="Proteomes" id="UP000722336">
    <property type="component" value="Unassembled WGS sequence"/>
</dbReference>